<gene>
    <name evidence="2" type="ORF">A2871_01255</name>
</gene>
<organism evidence="2 3">
    <name type="scientific">Candidatus Daviesbacteria bacterium RIFCSPHIGHO2_01_FULL_41_23</name>
    <dbReference type="NCBI Taxonomy" id="1797764"/>
    <lineage>
        <taxon>Bacteria</taxon>
        <taxon>Candidatus Daviesiibacteriota</taxon>
    </lineage>
</organism>
<dbReference type="EMBL" id="MFCR01000003">
    <property type="protein sequence ID" value="OGE19463.1"/>
    <property type="molecule type" value="Genomic_DNA"/>
</dbReference>
<feature type="region of interest" description="Disordered" evidence="1">
    <location>
        <begin position="33"/>
        <end position="81"/>
    </location>
</feature>
<evidence type="ECO:0000313" key="3">
    <source>
        <dbReference type="Proteomes" id="UP000176336"/>
    </source>
</evidence>
<dbReference type="AlphaFoldDB" id="A0A1F5ISX3"/>
<comment type="caution">
    <text evidence="2">The sequence shown here is derived from an EMBL/GenBank/DDBJ whole genome shotgun (WGS) entry which is preliminary data.</text>
</comment>
<accession>A0A1F5ISX3</accession>
<reference evidence="2 3" key="1">
    <citation type="journal article" date="2016" name="Nat. Commun.">
        <title>Thousands of microbial genomes shed light on interconnected biogeochemical processes in an aquifer system.</title>
        <authorList>
            <person name="Anantharaman K."/>
            <person name="Brown C.T."/>
            <person name="Hug L.A."/>
            <person name="Sharon I."/>
            <person name="Castelle C.J."/>
            <person name="Probst A.J."/>
            <person name="Thomas B.C."/>
            <person name="Singh A."/>
            <person name="Wilkins M.J."/>
            <person name="Karaoz U."/>
            <person name="Brodie E.L."/>
            <person name="Williams K.H."/>
            <person name="Hubbard S.S."/>
            <person name="Banfield J.F."/>
        </authorList>
    </citation>
    <scope>NUCLEOTIDE SEQUENCE [LARGE SCALE GENOMIC DNA]</scope>
</reference>
<protein>
    <submittedName>
        <fullName evidence="2">Uncharacterized protein</fullName>
    </submittedName>
</protein>
<sequence>MTEFAGKVHIPRKKVEEDLLGRKVLVVENLDGFPRADNQGLEPGLNDPDSSQHLVVRPAGPEGKAKGSERFIPVRENYPCG</sequence>
<name>A0A1F5ISX3_9BACT</name>
<feature type="compositionally biased region" description="Basic and acidic residues" evidence="1">
    <location>
        <begin position="63"/>
        <end position="73"/>
    </location>
</feature>
<evidence type="ECO:0000256" key="1">
    <source>
        <dbReference type="SAM" id="MobiDB-lite"/>
    </source>
</evidence>
<dbReference type="Proteomes" id="UP000176336">
    <property type="component" value="Unassembled WGS sequence"/>
</dbReference>
<evidence type="ECO:0000313" key="2">
    <source>
        <dbReference type="EMBL" id="OGE19463.1"/>
    </source>
</evidence>
<proteinExistence type="predicted"/>